<feature type="transmembrane region" description="Helical" evidence="2">
    <location>
        <begin position="99"/>
        <end position="118"/>
    </location>
</feature>
<keyword evidence="4" id="KW-1185">Reference proteome</keyword>
<feature type="transmembrane region" description="Helical" evidence="2">
    <location>
        <begin position="41"/>
        <end position="61"/>
    </location>
</feature>
<feature type="transmembrane region" description="Helical" evidence="2">
    <location>
        <begin position="73"/>
        <end position="93"/>
    </location>
</feature>
<sequence>MSSNLPERPQQRRPRHLMDPNALPVRPASYDDASVRRVQRWVMTALVVTVAMLLAVGWIAIAGTMVHKTPGKWVLLANAAAFGVAGIAGGRVIHQKSWISPWLLLGFVPSVVGAAWVLG</sequence>
<dbReference type="EMBL" id="JAUQTA010000001">
    <property type="protein sequence ID" value="MDO7867375.1"/>
    <property type="molecule type" value="Genomic_DNA"/>
</dbReference>
<gene>
    <name evidence="3" type="ORF">Q5722_03240</name>
</gene>
<evidence type="ECO:0000313" key="4">
    <source>
        <dbReference type="Proteomes" id="UP001233314"/>
    </source>
</evidence>
<feature type="region of interest" description="Disordered" evidence="1">
    <location>
        <begin position="1"/>
        <end position="25"/>
    </location>
</feature>
<keyword evidence="2" id="KW-0472">Membrane</keyword>
<keyword evidence="2" id="KW-1133">Transmembrane helix</keyword>
<accession>A0ABT9AZ39</accession>
<dbReference type="RefSeq" id="WP_305026777.1">
    <property type="nucleotide sequence ID" value="NZ_JAUQTA010000001.1"/>
</dbReference>
<name>A0ABT9AZ39_9ACTN</name>
<evidence type="ECO:0000256" key="2">
    <source>
        <dbReference type="SAM" id="Phobius"/>
    </source>
</evidence>
<protein>
    <submittedName>
        <fullName evidence="3">Uncharacterized protein</fullName>
    </submittedName>
</protein>
<evidence type="ECO:0000256" key="1">
    <source>
        <dbReference type="SAM" id="MobiDB-lite"/>
    </source>
</evidence>
<organism evidence="3 4">
    <name type="scientific">Nocardioides jiangxiensis</name>
    <dbReference type="NCBI Taxonomy" id="3064524"/>
    <lineage>
        <taxon>Bacteria</taxon>
        <taxon>Bacillati</taxon>
        <taxon>Actinomycetota</taxon>
        <taxon>Actinomycetes</taxon>
        <taxon>Propionibacteriales</taxon>
        <taxon>Nocardioidaceae</taxon>
        <taxon>Nocardioides</taxon>
    </lineage>
</organism>
<comment type="caution">
    <text evidence="3">The sequence shown here is derived from an EMBL/GenBank/DDBJ whole genome shotgun (WGS) entry which is preliminary data.</text>
</comment>
<keyword evidence="2" id="KW-0812">Transmembrane</keyword>
<dbReference type="Proteomes" id="UP001233314">
    <property type="component" value="Unassembled WGS sequence"/>
</dbReference>
<evidence type="ECO:0000313" key="3">
    <source>
        <dbReference type="EMBL" id="MDO7867375.1"/>
    </source>
</evidence>
<reference evidence="3 4" key="1">
    <citation type="submission" date="2023-07" db="EMBL/GenBank/DDBJ databases">
        <title>Nocardioides sp. nov WY-20 isolated from soil.</title>
        <authorList>
            <person name="Liu B."/>
            <person name="Wan Y."/>
        </authorList>
    </citation>
    <scope>NUCLEOTIDE SEQUENCE [LARGE SCALE GENOMIC DNA]</scope>
    <source>
        <strain evidence="3 4">WY-20</strain>
    </source>
</reference>
<proteinExistence type="predicted"/>